<keyword evidence="2" id="KW-0732">Signal</keyword>
<sequence>MRLSRFVYNMSITTWFLVAVIDGPQSQATGIHPSKPSRAKQPINKTLPDDIRPSQGSSEDSEQVSGRKQQPQRGRRWSVNQFPSSRESLVGGATQSLGFDVQLKVSGNHGSGNARLSLPRSLSQTSQQSQPNMRHQGGRMDPLVHKIRTHAKGDSLRSPDKTYLHRNRVIHETTRPARGHPVSGSGHSIPASPRVRAPTQAYEVTIEAPPRGKSLGNNNEDNYSAARTGVASSASRTRGQPIANGMPPNKRGNVVKKDDFLGDKSGIDLQGYTSQARTDSGNYSTLAAERDSAPSKTTSVLDLGIDDIRVLADTLWRTRTAAYTERLEAAAKARDVQDKKFYMGLKQISAHQSESRRENEARDLERLQRLENSLRLTRPSELHNTGSERGDAKKKRAPGRSRSSSGVRAQTTRSAMHRGEDKRDHVKSLLSPDAPRKSVVERNQRVHGFFAGIGEGARPSQRLPSKRKHELMNLSLLEEQQEKRGSRKKGEPSRSELPHENSPSMAFNRAVSKDTLHRGHSKSKASTTTPARKVPTDSKQPEPQTSKRTSKTRPLGPSSGVAAALMQSIAETVLSDASPSVALDSPERQQTLGLGEEVPTATHQHLWNATGIGIDVDQRGFAQQSGGRRSFQVQGGSVANALPDGNALEEVEQDSHSGFDQAVLQFPSSEQSDVAESAHDLAVASQDLLLNKDSSPLPEVQSDTTDGGSVEGLRSSGQPVAMLSAEIGFSPRDASVRTTVVAYGTEDPKSGAISEETAAPLLDITISAEDGTEGEDDRAARVDFATELSGGLKSIAPESVGRWLLSLRGPGSELPRRASVGTKDLEAYPKGDKNTGSAPGPALSLKLGIEHARLPAHGTGASRKAPNNIRDQGDKLPRRLQFANKKTLVDQATPARFEFVDNDHGMQFVNWRTFNGERVMERFWQNSVNESEVRDQQRFEQEIQSKFAQEFEFERRKQLLWQAMGREPPHGETSEEELAAQYYAAMQAALHGPKEDIITGQAFGRYIPSTAQSPITDVRNKVIYGPWALNWNRAITSRTTRVSLGGRRGAVSIGSSASSYVTTANVNWNRTAVTFAARPNDAAVKLGILRGRYGVDVARSNRLRTSAVETVMRYVETATVIDQINRTYGQRVRVRRFSFNYTRDFTIPRFDSPGRTPGLRQELAVNWGSLGISVGTDVPDNEYAISVGLRGYQFSVLRDFFQRLTQIQGNWGRGWQLEIATKFEDPINDLLYYQVGFGRLGRLYATAGAGFSSDSTPMALVQVQGNDASVAFKAVQEAGVRVFNIGFTVGRFTYSWDSVVEYDRVALPLSPISAVLKTLLNITP</sequence>
<dbReference type="EMBL" id="LN714479">
    <property type="protein sequence ID" value="CEL65422.1"/>
    <property type="molecule type" value="Genomic_DNA"/>
</dbReference>
<feature type="compositionally biased region" description="Basic and acidic residues" evidence="1">
    <location>
        <begin position="378"/>
        <end position="391"/>
    </location>
</feature>
<feature type="region of interest" description="Disordered" evidence="1">
    <location>
        <begin position="692"/>
        <end position="714"/>
    </location>
</feature>
<feature type="region of interest" description="Disordered" evidence="1">
    <location>
        <begin position="209"/>
        <end position="297"/>
    </location>
</feature>
<name>A0A0F7UAM4_NEOCL</name>
<feature type="compositionally biased region" description="Polar residues" evidence="1">
    <location>
        <begin position="120"/>
        <end position="133"/>
    </location>
</feature>
<feature type="chain" id="PRO_5002523347" evidence="2">
    <location>
        <begin position="29"/>
        <end position="1324"/>
    </location>
</feature>
<gene>
    <name evidence="3" type="ORF">BN1204_012690</name>
</gene>
<organism evidence="3">
    <name type="scientific">Neospora caninum (strain Liverpool)</name>
    <dbReference type="NCBI Taxonomy" id="572307"/>
    <lineage>
        <taxon>Eukaryota</taxon>
        <taxon>Sar</taxon>
        <taxon>Alveolata</taxon>
        <taxon>Apicomplexa</taxon>
        <taxon>Conoidasida</taxon>
        <taxon>Coccidia</taxon>
        <taxon>Eucoccidiorida</taxon>
        <taxon>Eimeriorina</taxon>
        <taxon>Sarcocystidae</taxon>
        <taxon>Neospora</taxon>
    </lineage>
</organism>
<proteinExistence type="predicted"/>
<feature type="region of interest" description="Disordered" evidence="1">
    <location>
        <begin position="811"/>
        <end position="842"/>
    </location>
</feature>
<evidence type="ECO:0000256" key="1">
    <source>
        <dbReference type="SAM" id="MobiDB-lite"/>
    </source>
</evidence>
<feature type="region of interest" description="Disordered" evidence="1">
    <location>
        <begin position="370"/>
        <end position="442"/>
    </location>
</feature>
<feature type="region of interest" description="Disordered" evidence="1">
    <location>
        <begin position="28"/>
        <end position="90"/>
    </location>
</feature>
<feature type="compositionally biased region" description="Basic and acidic residues" evidence="1">
    <location>
        <begin position="417"/>
        <end position="427"/>
    </location>
</feature>
<accession>A0A0F7UAM4</accession>
<feature type="region of interest" description="Disordered" evidence="1">
    <location>
        <begin position="474"/>
        <end position="561"/>
    </location>
</feature>
<feature type="signal peptide" evidence="2">
    <location>
        <begin position="1"/>
        <end position="28"/>
    </location>
</feature>
<feature type="compositionally biased region" description="Basic and acidic residues" evidence="1">
    <location>
        <begin position="255"/>
        <end position="266"/>
    </location>
</feature>
<feature type="compositionally biased region" description="Basic and acidic residues" evidence="1">
    <location>
        <begin position="480"/>
        <end position="499"/>
    </location>
</feature>
<feature type="compositionally biased region" description="Polar residues" evidence="1">
    <location>
        <begin position="401"/>
        <end position="414"/>
    </location>
</feature>
<feature type="compositionally biased region" description="Polar residues" evidence="1">
    <location>
        <begin position="54"/>
        <end position="90"/>
    </location>
</feature>
<evidence type="ECO:0000256" key="2">
    <source>
        <dbReference type="SAM" id="SignalP"/>
    </source>
</evidence>
<evidence type="ECO:0000313" key="3">
    <source>
        <dbReference type="EMBL" id="CEL65422.1"/>
    </source>
</evidence>
<feature type="region of interest" description="Disordered" evidence="1">
    <location>
        <begin position="110"/>
        <end position="140"/>
    </location>
</feature>
<feature type="compositionally biased region" description="Basic and acidic residues" evidence="1">
    <location>
        <begin position="823"/>
        <end position="833"/>
    </location>
</feature>
<protein>
    <submittedName>
        <fullName evidence="3">Uncharacterized protein</fullName>
    </submittedName>
</protein>
<reference evidence="3" key="1">
    <citation type="journal article" date="2015" name="PLoS ONE">
        <title>Comprehensive Evaluation of Toxoplasma gondii VEG and Neospora caninum LIV Genomes with Tachyzoite Stage Transcriptome and Proteome Defines Novel Transcript Features.</title>
        <authorList>
            <person name="Ramaprasad A."/>
            <person name="Mourier T."/>
            <person name="Naeem R."/>
            <person name="Malas T.B."/>
            <person name="Moussa E."/>
            <person name="Panigrahi A."/>
            <person name="Vermont S.J."/>
            <person name="Otto T.D."/>
            <person name="Wastling J."/>
            <person name="Pain A."/>
        </authorList>
    </citation>
    <scope>NUCLEOTIDE SEQUENCE</scope>
    <source>
        <strain evidence="3">Liverpool</strain>
    </source>
</reference>
<feature type="compositionally biased region" description="Polar residues" evidence="1">
    <location>
        <begin position="271"/>
        <end position="285"/>
    </location>
</feature>
<feature type="region of interest" description="Disordered" evidence="1">
    <location>
        <begin position="176"/>
        <end position="196"/>
    </location>
</feature>